<organism evidence="8 9">
    <name type="scientific">Thermococcus kodakarensis (strain ATCC BAA-918 / JCM 12380 / KOD1)</name>
    <name type="common">Pyrococcus kodakaraensis (strain KOD1)</name>
    <dbReference type="NCBI Taxonomy" id="69014"/>
    <lineage>
        <taxon>Archaea</taxon>
        <taxon>Methanobacteriati</taxon>
        <taxon>Methanobacteriota</taxon>
        <taxon>Thermococci</taxon>
        <taxon>Thermococcales</taxon>
        <taxon>Thermococcaceae</taxon>
        <taxon>Thermococcus</taxon>
    </lineage>
</organism>
<dbReference type="InterPro" id="IPR036259">
    <property type="entry name" value="MFS_trans_sf"/>
</dbReference>
<dbReference type="KEGG" id="tko:TK0199"/>
<dbReference type="PhylomeDB" id="Q5JFP6"/>
<feature type="transmembrane region" description="Helical" evidence="7">
    <location>
        <begin position="60"/>
        <end position="79"/>
    </location>
</feature>
<dbReference type="Proteomes" id="UP000000536">
    <property type="component" value="Chromosome"/>
</dbReference>
<dbReference type="PANTHER" id="PTHR43266">
    <property type="entry name" value="MACROLIDE-EFFLUX PROTEIN"/>
    <property type="match status" value="1"/>
</dbReference>
<dbReference type="GO" id="GO:0005886">
    <property type="term" value="C:plasma membrane"/>
    <property type="evidence" value="ECO:0007669"/>
    <property type="project" value="UniProtKB-SubCell"/>
</dbReference>
<protein>
    <submittedName>
        <fullName evidence="8">Predicted permease, major facilitator superfamily, flame shift</fullName>
    </submittedName>
</protein>
<evidence type="ECO:0000313" key="9">
    <source>
        <dbReference type="Proteomes" id="UP000000536"/>
    </source>
</evidence>
<dbReference type="STRING" id="69014.TK0199"/>
<dbReference type="EMBL" id="AP006878">
    <property type="protein sequence ID" value="BAD84388.1"/>
    <property type="molecule type" value="Genomic_DNA"/>
</dbReference>
<dbReference type="EnsemblBacteria" id="BAD84388">
    <property type="protein sequence ID" value="BAD84388"/>
    <property type="gene ID" value="TK0199"/>
</dbReference>
<evidence type="ECO:0000256" key="1">
    <source>
        <dbReference type="ARBA" id="ARBA00004651"/>
    </source>
</evidence>
<dbReference type="InParanoid" id="Q5JFP6"/>
<reference evidence="8 9" key="1">
    <citation type="journal article" date="2005" name="Genome Res.">
        <title>Complete genome sequence of the hyperthermophilic archaeon Thermococcus kodakaraensis KOD1 and comparison with Pyrococcus genomes.</title>
        <authorList>
            <person name="Fukui T."/>
            <person name="Atomi H."/>
            <person name="Kanai T."/>
            <person name="Matsumi R."/>
            <person name="Fujiwara S."/>
            <person name="Imanaka T."/>
        </authorList>
    </citation>
    <scope>NUCLEOTIDE SEQUENCE [LARGE SCALE GENOMIC DNA]</scope>
    <source>
        <strain evidence="9">ATCC BAA-918 / JCM 12380 / KOD1</strain>
    </source>
</reference>
<dbReference type="HOGENOM" id="CLU_034180_15_2_2"/>
<feature type="transmembrane region" description="Helical" evidence="7">
    <location>
        <begin position="21"/>
        <end position="48"/>
    </location>
</feature>
<keyword evidence="6 7" id="KW-0472">Membrane</keyword>
<dbReference type="eggNOG" id="arCOG00135">
    <property type="taxonomic scope" value="Archaea"/>
</dbReference>
<dbReference type="Pfam" id="PF07690">
    <property type="entry name" value="MFS_1"/>
    <property type="match status" value="1"/>
</dbReference>
<keyword evidence="3" id="KW-1003">Cell membrane</keyword>
<evidence type="ECO:0000256" key="3">
    <source>
        <dbReference type="ARBA" id="ARBA00022475"/>
    </source>
</evidence>
<evidence type="ECO:0000256" key="4">
    <source>
        <dbReference type="ARBA" id="ARBA00022692"/>
    </source>
</evidence>
<keyword evidence="4 7" id="KW-0812">Transmembrane</keyword>
<dbReference type="PANTHER" id="PTHR43266:SF2">
    <property type="entry name" value="MAJOR FACILITATOR SUPERFAMILY (MFS) PROFILE DOMAIN-CONTAINING PROTEIN"/>
    <property type="match status" value="1"/>
</dbReference>
<evidence type="ECO:0000256" key="7">
    <source>
        <dbReference type="SAM" id="Phobius"/>
    </source>
</evidence>
<proteinExistence type="predicted"/>
<dbReference type="PATRIC" id="fig|69014.16.peg.198"/>
<comment type="subcellular location">
    <subcellularLocation>
        <location evidence="1">Cell membrane</location>
        <topology evidence="1">Multi-pass membrane protein</topology>
    </subcellularLocation>
</comment>
<keyword evidence="5 7" id="KW-1133">Transmembrane helix</keyword>
<evidence type="ECO:0000256" key="6">
    <source>
        <dbReference type="ARBA" id="ARBA00023136"/>
    </source>
</evidence>
<gene>
    <name evidence="8" type="ordered locus">TK0199</name>
</gene>
<dbReference type="AlphaFoldDB" id="Q5JFP6"/>
<evidence type="ECO:0000313" key="8">
    <source>
        <dbReference type="EMBL" id="BAD84388.1"/>
    </source>
</evidence>
<dbReference type="Gene3D" id="1.20.1250.20">
    <property type="entry name" value="MFS general substrate transporter like domains"/>
    <property type="match status" value="1"/>
</dbReference>
<name>Q5JFP6_THEKO</name>
<keyword evidence="9" id="KW-1185">Reference proteome</keyword>
<dbReference type="SUPFAM" id="SSF103473">
    <property type="entry name" value="MFS general substrate transporter"/>
    <property type="match status" value="1"/>
</dbReference>
<accession>Q5JFP6</accession>
<dbReference type="GO" id="GO:0022857">
    <property type="term" value="F:transmembrane transporter activity"/>
    <property type="evidence" value="ECO:0007669"/>
    <property type="project" value="InterPro"/>
</dbReference>
<dbReference type="InterPro" id="IPR011701">
    <property type="entry name" value="MFS"/>
</dbReference>
<evidence type="ECO:0000256" key="5">
    <source>
        <dbReference type="ARBA" id="ARBA00022989"/>
    </source>
</evidence>
<keyword evidence="2" id="KW-0813">Transport</keyword>
<sequence length="241" mass="26397">MVLIMEVPSLNSKKDLLTRKNFPYLLINQLISRIAEYLFFIGVVFYIYNQSSTADTSGVFIAKTLALLLLSPVVGVIVDRHGRKKVMVTSTLLKAVFVLSLAAVFNSSISIYLLLYLYFVTFLLDACSLFFGTARSAIIPSIVKTDQLKTANSLLTLADDLIDTLGPTLASLMILAIGRERTPLLAAIIFGISVILLKKLDVVEEPSSDMEDSFLEEVKLGLAFVKTSRPVLTLLLISGGL</sequence>
<evidence type="ECO:0000256" key="2">
    <source>
        <dbReference type="ARBA" id="ARBA00022448"/>
    </source>
</evidence>